<reference evidence="1" key="1">
    <citation type="submission" date="2025-02" db="EMBL/GenBank/DDBJ databases">
        <title>Complete genome sequences of 52 Bacillus and Priestia strains isolated from West-African fermentations and 26 reference strains from the DSMZ collection.</title>
        <authorList>
            <person name="Wiedenbein E.S."/>
            <person name="Canoy T.S."/>
            <person name="Hui Y."/>
            <person name="Parkouda C."/>
            <person name="Dawende C."/>
            <person name="Ametefe E."/>
            <person name="Jespersen L."/>
            <person name="Nielsen D.S."/>
        </authorList>
    </citation>
    <scope>NUCLEOTIDE SEQUENCE</scope>
    <source>
        <strain evidence="1">PRO122</strain>
    </source>
</reference>
<accession>A0AC61YY64</accession>
<protein>
    <submittedName>
        <fullName evidence="1">Uncharacterized protein</fullName>
    </submittedName>
</protein>
<organism evidence="1 2">
    <name type="scientific">Bacillus subtilis</name>
    <dbReference type="NCBI Taxonomy" id="1423"/>
    <lineage>
        <taxon>Bacteria</taxon>
        <taxon>Bacillati</taxon>
        <taxon>Bacillota</taxon>
        <taxon>Bacilli</taxon>
        <taxon>Bacillales</taxon>
        <taxon>Bacillaceae</taxon>
        <taxon>Bacillus</taxon>
    </lineage>
</organism>
<evidence type="ECO:0000313" key="2">
    <source>
        <dbReference type="Proteomes" id="UP001217185"/>
    </source>
</evidence>
<proteinExistence type="predicted"/>
<dbReference type="Proteomes" id="UP001217185">
    <property type="component" value="Chromosome"/>
</dbReference>
<sequence>MSKMTDVIKKKSPEIWKWAETRITALSCSEMIIDEMIEIQKKQIEKSGRELLDVHVFKSEERVFEFVGIEFLTRPKQN</sequence>
<gene>
    <name evidence="1" type="ORF">P5658_04040</name>
</gene>
<evidence type="ECO:0000313" key="1">
    <source>
        <dbReference type="EMBL" id="WGE07973.2"/>
    </source>
</evidence>
<dbReference type="EMBL" id="CP121756">
    <property type="protein sequence ID" value="WGE07973.2"/>
    <property type="molecule type" value="Genomic_DNA"/>
</dbReference>
<name>A0AC61YY64_BACIU</name>